<feature type="compositionally biased region" description="Basic and acidic residues" evidence="1">
    <location>
        <begin position="100"/>
        <end position="144"/>
    </location>
</feature>
<gene>
    <name evidence="2" type="ORF">ADUPG1_007396</name>
</gene>
<dbReference type="Proteomes" id="UP001057375">
    <property type="component" value="Unassembled WGS sequence"/>
</dbReference>
<protein>
    <submittedName>
        <fullName evidence="2">Uncharacterized protein</fullName>
    </submittedName>
</protein>
<sequence length="401" mass="44677">EKVPQQRVFCCIAPVDPNEEEKKNEGNPRGGQRSGGSGGSSGKPKKGEEEEEKKLPGPLYTEAHEFLAYPPSSISPSSADLLNRGDSILCCMSSEVIKKKEEDRKKREYEEKMLEEEKKFRQKREEEERRQRQEEEGGEEKGEDINMDEQVDGNDDADKVDNIKPSTSQHGAVRVLSCELADYGVSEEEIAAFEREIVSAPKKKDDLFGVEKNTGPFQPSRPSSLPLFSVDIGSSRKEMIPVWPPSIGEIIEPIVDTAVCVMPISDEFQHVNEGVRAKLCSEEHDVHGDNAMSGGDEAKDKVEGDDVIEEEDHNAQTTSPTQTQDNKDDEEEGHVLKSRHKPSEVLEPFNFSSISQMNASYLHMLSEIRGVSVDELIESIDPSVFSLVYELFNVLSMGTMG</sequence>
<comment type="caution">
    <text evidence="2">The sequence shown here is derived from an EMBL/GenBank/DDBJ whole genome shotgun (WGS) entry which is preliminary data.</text>
</comment>
<keyword evidence="3" id="KW-1185">Reference proteome</keyword>
<organism evidence="2 3">
    <name type="scientific">Aduncisulcus paluster</name>
    <dbReference type="NCBI Taxonomy" id="2918883"/>
    <lineage>
        <taxon>Eukaryota</taxon>
        <taxon>Metamonada</taxon>
        <taxon>Carpediemonas-like organisms</taxon>
        <taxon>Aduncisulcus</taxon>
    </lineage>
</organism>
<proteinExistence type="predicted"/>
<dbReference type="EMBL" id="BQXS01010295">
    <property type="protein sequence ID" value="GKT33516.1"/>
    <property type="molecule type" value="Genomic_DNA"/>
</dbReference>
<feature type="compositionally biased region" description="Basic and acidic residues" evidence="1">
    <location>
        <begin position="45"/>
        <end position="55"/>
    </location>
</feature>
<feature type="compositionally biased region" description="Acidic residues" evidence="1">
    <location>
        <begin position="145"/>
        <end position="155"/>
    </location>
</feature>
<reference evidence="2" key="1">
    <citation type="submission" date="2022-03" db="EMBL/GenBank/DDBJ databases">
        <title>Draft genome sequence of Aduncisulcus paluster, a free-living microaerophilic Fornicata.</title>
        <authorList>
            <person name="Yuyama I."/>
            <person name="Kume K."/>
            <person name="Tamura T."/>
            <person name="Inagaki Y."/>
            <person name="Hashimoto T."/>
        </authorList>
    </citation>
    <scope>NUCLEOTIDE SEQUENCE</scope>
    <source>
        <strain evidence="2">NY0171</strain>
    </source>
</reference>
<feature type="region of interest" description="Disordered" evidence="1">
    <location>
        <begin position="310"/>
        <end position="341"/>
    </location>
</feature>
<evidence type="ECO:0000313" key="3">
    <source>
        <dbReference type="Proteomes" id="UP001057375"/>
    </source>
</evidence>
<name>A0ABQ5KNK1_9EUKA</name>
<feature type="non-terminal residue" evidence="2">
    <location>
        <position position="1"/>
    </location>
</feature>
<accession>A0ABQ5KNK1</accession>
<feature type="compositionally biased region" description="Polar residues" evidence="1">
    <location>
        <begin position="315"/>
        <end position="324"/>
    </location>
</feature>
<feature type="region of interest" description="Disordered" evidence="1">
    <location>
        <begin position="100"/>
        <end position="168"/>
    </location>
</feature>
<evidence type="ECO:0000256" key="1">
    <source>
        <dbReference type="SAM" id="MobiDB-lite"/>
    </source>
</evidence>
<evidence type="ECO:0000313" key="2">
    <source>
        <dbReference type="EMBL" id="GKT33516.1"/>
    </source>
</evidence>
<feature type="compositionally biased region" description="Gly residues" evidence="1">
    <location>
        <begin position="28"/>
        <end position="41"/>
    </location>
</feature>
<feature type="region of interest" description="Disordered" evidence="1">
    <location>
        <begin position="1"/>
        <end position="64"/>
    </location>
</feature>